<accession>A0A6G0LQU3</accession>
<dbReference type="EMBL" id="QXFX01000174">
    <property type="protein sequence ID" value="KAE9127476.1"/>
    <property type="molecule type" value="Genomic_DNA"/>
</dbReference>
<name>A0A6G0LQU3_9STRA</name>
<comment type="caution">
    <text evidence="1">The sequence shown here is derived from an EMBL/GenBank/DDBJ whole genome shotgun (WGS) entry which is preliminary data.</text>
</comment>
<organism evidence="1 2">
    <name type="scientific">Phytophthora fragariae</name>
    <dbReference type="NCBI Taxonomy" id="53985"/>
    <lineage>
        <taxon>Eukaryota</taxon>
        <taxon>Sar</taxon>
        <taxon>Stramenopiles</taxon>
        <taxon>Oomycota</taxon>
        <taxon>Peronosporomycetes</taxon>
        <taxon>Peronosporales</taxon>
        <taxon>Peronosporaceae</taxon>
        <taxon>Phytophthora</taxon>
    </lineage>
</organism>
<dbReference type="AlphaFoldDB" id="A0A6G0LQU3"/>
<gene>
    <name evidence="1" type="ORF">PF010_g4884</name>
</gene>
<evidence type="ECO:0000313" key="2">
    <source>
        <dbReference type="Proteomes" id="UP000488956"/>
    </source>
</evidence>
<protein>
    <submittedName>
        <fullName evidence="1">Uncharacterized protein</fullName>
    </submittedName>
</protein>
<reference evidence="1 2" key="1">
    <citation type="submission" date="2018-09" db="EMBL/GenBank/DDBJ databases">
        <title>Genomic investigation of the strawberry pathogen Phytophthora fragariae indicates pathogenicity is determined by transcriptional variation in three key races.</title>
        <authorList>
            <person name="Adams T.M."/>
            <person name="Armitage A.D."/>
            <person name="Sobczyk M.K."/>
            <person name="Bates H.J."/>
            <person name="Dunwell J.M."/>
            <person name="Nellist C.F."/>
            <person name="Harrison R.J."/>
        </authorList>
    </citation>
    <scope>NUCLEOTIDE SEQUENCE [LARGE SCALE GENOMIC DNA]</scope>
    <source>
        <strain evidence="1 2">ONT-3</strain>
    </source>
</reference>
<evidence type="ECO:0000313" key="1">
    <source>
        <dbReference type="EMBL" id="KAE9127476.1"/>
    </source>
</evidence>
<dbReference type="Proteomes" id="UP000488956">
    <property type="component" value="Unassembled WGS sequence"/>
</dbReference>
<sequence length="39" mass="4558">MTNKVELNKNGRPMGWHGQSWMYSKNMVESALEEKGFLE</sequence>
<proteinExistence type="predicted"/>